<keyword evidence="2" id="KW-1185">Reference proteome</keyword>
<evidence type="ECO:0000313" key="1">
    <source>
        <dbReference type="EMBL" id="KAK3494287.1"/>
    </source>
</evidence>
<comment type="caution">
    <text evidence="1">The sequence shown here is derived from an EMBL/GenBank/DDBJ whole genome shotgun (WGS) entry which is preliminary data.</text>
</comment>
<dbReference type="RefSeq" id="XP_062693716.1">
    <property type="nucleotide sequence ID" value="XM_062834803.1"/>
</dbReference>
<feature type="non-terminal residue" evidence="1">
    <location>
        <position position="1"/>
    </location>
</feature>
<dbReference type="EMBL" id="JAULSX010000003">
    <property type="protein sequence ID" value="KAK3494287.1"/>
    <property type="molecule type" value="Genomic_DNA"/>
</dbReference>
<dbReference type="GeneID" id="87872425"/>
<organism evidence="1 2">
    <name type="scientific">Neurospora hispaniola</name>
    <dbReference type="NCBI Taxonomy" id="588809"/>
    <lineage>
        <taxon>Eukaryota</taxon>
        <taxon>Fungi</taxon>
        <taxon>Dikarya</taxon>
        <taxon>Ascomycota</taxon>
        <taxon>Pezizomycotina</taxon>
        <taxon>Sordariomycetes</taxon>
        <taxon>Sordariomycetidae</taxon>
        <taxon>Sordariales</taxon>
        <taxon>Sordariaceae</taxon>
        <taxon>Neurospora</taxon>
    </lineage>
</organism>
<gene>
    <name evidence="1" type="ORF">B0T23DRAFT_314549</name>
</gene>
<dbReference type="Proteomes" id="UP001285908">
    <property type="component" value="Unassembled WGS sequence"/>
</dbReference>
<protein>
    <submittedName>
        <fullName evidence="1">Uncharacterized protein</fullName>
    </submittedName>
</protein>
<reference evidence="1 2" key="1">
    <citation type="journal article" date="2023" name="Mol. Phylogenet. Evol.">
        <title>Genome-scale phylogeny and comparative genomics of the fungal order Sordariales.</title>
        <authorList>
            <person name="Hensen N."/>
            <person name="Bonometti L."/>
            <person name="Westerberg I."/>
            <person name="Brannstrom I.O."/>
            <person name="Guillou S."/>
            <person name="Cros-Aarteil S."/>
            <person name="Calhoun S."/>
            <person name="Haridas S."/>
            <person name="Kuo A."/>
            <person name="Mondo S."/>
            <person name="Pangilinan J."/>
            <person name="Riley R."/>
            <person name="LaButti K."/>
            <person name="Andreopoulos B."/>
            <person name="Lipzen A."/>
            <person name="Chen C."/>
            <person name="Yan M."/>
            <person name="Daum C."/>
            <person name="Ng V."/>
            <person name="Clum A."/>
            <person name="Steindorff A."/>
            <person name="Ohm R.A."/>
            <person name="Martin F."/>
            <person name="Silar P."/>
            <person name="Natvig D.O."/>
            <person name="Lalanne C."/>
            <person name="Gautier V."/>
            <person name="Ament-Velasquez S.L."/>
            <person name="Kruys A."/>
            <person name="Hutchinson M.I."/>
            <person name="Powell A.J."/>
            <person name="Barry K."/>
            <person name="Miller A.N."/>
            <person name="Grigoriev I.V."/>
            <person name="Debuchy R."/>
            <person name="Gladieux P."/>
            <person name="Hiltunen Thoren M."/>
            <person name="Johannesson H."/>
        </authorList>
    </citation>
    <scope>NUCLEOTIDE SEQUENCE [LARGE SCALE GENOMIC DNA]</scope>
    <source>
        <strain evidence="1 2">FGSC 10403</strain>
    </source>
</reference>
<proteinExistence type="predicted"/>
<sequence length="82" mass="9605">FIYEVLVYEDREILKGPLFNYIYFRIIIRALPEVSEIEVYVNPGAVKIIIGRNFLSTLKHSILIKYVIKIRGVNSKSLKFTE</sequence>
<evidence type="ECO:0000313" key="2">
    <source>
        <dbReference type="Proteomes" id="UP001285908"/>
    </source>
</evidence>
<accession>A0AAJ0I958</accession>
<name>A0AAJ0I958_9PEZI</name>
<dbReference type="AlphaFoldDB" id="A0AAJ0I958"/>